<sequence length="275" mass="31186">MDKPIVVGSVAYDPKIVTIWDIIRDYFNDNGVRLDYMLFSNYEAQIEYLLSGKIDIAWNTNVAWVRTHELSKGRAKALLMRDTDIDFKSVFITKASSGIKSINDLKGRKFALGSADSAQAAILPLKYLQNEAKDFDDIEIVRFNSDLGKHGDTGRSEFDILDAILNNEIDAGAIGITSWVRMLEDGMFPSGEIESFYVSEGYCHCNFTVIDTLDESIQKTFTEMLLAQDPNEPIIKKMMQMEGLNKWVKTGQEELKGYDVLTTAMKEQDLMKNNW</sequence>
<protein>
    <recommendedName>
        <fullName evidence="3">Phosphate ABC transporter substrate-binding protein</fullName>
    </recommendedName>
</protein>
<reference evidence="1 2" key="1">
    <citation type="journal article" date="2010" name="Stand. Genomic Sci.">
        <title>Complete genome sequence of Arcobacter nitrofigilis type strain (CI).</title>
        <authorList>
            <person name="Pati A."/>
            <person name="Gronow S."/>
            <person name="Lapidus A."/>
            <person name="Copeland A."/>
            <person name="Glavina Del Rio T."/>
            <person name="Nolan M."/>
            <person name="Lucas S."/>
            <person name="Tice H."/>
            <person name="Cheng J.F."/>
            <person name="Han C."/>
            <person name="Chertkov O."/>
            <person name="Bruce D."/>
            <person name="Tapia R."/>
            <person name="Goodwin L."/>
            <person name="Pitluck S."/>
            <person name="Liolios K."/>
            <person name="Ivanova N."/>
            <person name="Mavromatis K."/>
            <person name="Chen A."/>
            <person name="Palaniappan K."/>
            <person name="Land M."/>
            <person name="Hauser L."/>
            <person name="Chang Y.J."/>
            <person name="Jeffries C.D."/>
            <person name="Detter J.C."/>
            <person name="Rohde M."/>
            <person name="Goker M."/>
            <person name="Bristow J."/>
            <person name="Eisen J.A."/>
            <person name="Markowitz V."/>
            <person name="Hugenholtz P."/>
            <person name="Klenk H.P."/>
            <person name="Kyrpides N.C."/>
        </authorList>
    </citation>
    <scope>NUCLEOTIDE SEQUENCE [LARGE SCALE GENOMIC DNA]</scope>
    <source>
        <strain evidence="2">ATCC 33309 / DSM 7299 / CCUG 15893 / LMG 7604 / NCTC 12251 / CI</strain>
    </source>
</reference>
<gene>
    <name evidence="1" type="ordered locus">Arnit_1183</name>
</gene>
<dbReference type="STRING" id="572480.Arnit_1183"/>
<dbReference type="RefSeq" id="WP_013134987.1">
    <property type="nucleotide sequence ID" value="NC_014166.1"/>
</dbReference>
<dbReference type="OrthoDB" id="5318791at2"/>
<dbReference type="SUPFAM" id="SSF53850">
    <property type="entry name" value="Periplasmic binding protein-like II"/>
    <property type="match status" value="1"/>
</dbReference>
<dbReference type="Gene3D" id="3.40.190.10">
    <property type="entry name" value="Periplasmic binding protein-like II"/>
    <property type="match status" value="2"/>
</dbReference>
<dbReference type="PANTHER" id="PTHR35841">
    <property type="entry name" value="PHOSPHONATES-BINDING PERIPLASMIC PROTEIN"/>
    <property type="match status" value="1"/>
</dbReference>
<dbReference type="HOGENOM" id="CLU_090617_0_0_7"/>
<dbReference type="Proteomes" id="UP000000939">
    <property type="component" value="Chromosome"/>
</dbReference>
<evidence type="ECO:0008006" key="3">
    <source>
        <dbReference type="Google" id="ProtNLM"/>
    </source>
</evidence>
<organism evidence="1 2">
    <name type="scientific">Arcobacter nitrofigilis (strain ATCC 33309 / DSM 7299 / CCUG 15893 / LMG 7604 / NCTC 12251 / CI)</name>
    <name type="common">Campylobacter nitrofigilis</name>
    <dbReference type="NCBI Taxonomy" id="572480"/>
    <lineage>
        <taxon>Bacteria</taxon>
        <taxon>Pseudomonadati</taxon>
        <taxon>Campylobacterota</taxon>
        <taxon>Epsilonproteobacteria</taxon>
        <taxon>Campylobacterales</taxon>
        <taxon>Arcobacteraceae</taxon>
        <taxon>Arcobacter</taxon>
    </lineage>
</organism>
<accession>D5V414</accession>
<dbReference type="eggNOG" id="COG3221">
    <property type="taxonomic scope" value="Bacteria"/>
</dbReference>
<dbReference type="PANTHER" id="PTHR35841:SF1">
    <property type="entry name" value="PHOSPHONATES-BINDING PERIPLASMIC PROTEIN"/>
    <property type="match status" value="1"/>
</dbReference>
<dbReference type="Pfam" id="PF12974">
    <property type="entry name" value="Phosphonate-bd"/>
    <property type="match status" value="1"/>
</dbReference>
<evidence type="ECO:0000313" key="2">
    <source>
        <dbReference type="Proteomes" id="UP000000939"/>
    </source>
</evidence>
<name>D5V414_ARCNC</name>
<dbReference type="EMBL" id="CP001999">
    <property type="protein sequence ID" value="ADG92842.1"/>
    <property type="molecule type" value="Genomic_DNA"/>
</dbReference>
<dbReference type="KEGG" id="ant:Arnit_1183"/>
<evidence type="ECO:0000313" key="1">
    <source>
        <dbReference type="EMBL" id="ADG92842.1"/>
    </source>
</evidence>
<dbReference type="AlphaFoldDB" id="D5V414"/>
<proteinExistence type="predicted"/>
<keyword evidence="2" id="KW-1185">Reference proteome</keyword>